<dbReference type="PANTHER" id="PTHR35004:SF7">
    <property type="entry name" value="INTEGRASE PROTEIN"/>
    <property type="match status" value="1"/>
</dbReference>
<feature type="compositionally biased region" description="Basic and acidic residues" evidence="1">
    <location>
        <begin position="10"/>
        <end position="23"/>
    </location>
</feature>
<accession>A0A450UG86</accession>
<feature type="region of interest" description="Disordered" evidence="1">
    <location>
        <begin position="1"/>
        <end position="23"/>
    </location>
</feature>
<reference evidence="3" key="1">
    <citation type="submission" date="2019-02" db="EMBL/GenBank/DDBJ databases">
        <authorList>
            <person name="Gruber-Vodicka R. H."/>
            <person name="Seah K. B. B."/>
        </authorList>
    </citation>
    <scope>NUCLEOTIDE SEQUENCE</scope>
    <source>
        <strain evidence="3">BECK_M7</strain>
    </source>
</reference>
<dbReference type="Pfam" id="PF22483">
    <property type="entry name" value="Mu-transpos_C_2"/>
    <property type="match status" value="1"/>
</dbReference>
<evidence type="ECO:0000259" key="2">
    <source>
        <dbReference type="Pfam" id="PF22483"/>
    </source>
</evidence>
<evidence type="ECO:0000313" key="3">
    <source>
        <dbReference type="EMBL" id="VFJ91559.1"/>
    </source>
</evidence>
<protein>
    <recommendedName>
        <fullName evidence="2">Transposase for insertion sequence element IS21-like C-terminal domain-containing protein</fullName>
    </recommendedName>
</protein>
<dbReference type="PANTHER" id="PTHR35004">
    <property type="entry name" value="TRANSPOSASE RV3428C-RELATED"/>
    <property type="match status" value="1"/>
</dbReference>
<evidence type="ECO:0000256" key="1">
    <source>
        <dbReference type="SAM" id="MobiDB-lite"/>
    </source>
</evidence>
<name>A0A450UG86_9GAMM</name>
<dbReference type="EMBL" id="CAADFF010000026">
    <property type="protein sequence ID" value="VFJ91559.1"/>
    <property type="molecule type" value="Genomic_DNA"/>
</dbReference>
<organism evidence="3">
    <name type="scientific">Candidatus Kentrum sp. LFY</name>
    <dbReference type="NCBI Taxonomy" id="2126342"/>
    <lineage>
        <taxon>Bacteria</taxon>
        <taxon>Pseudomonadati</taxon>
        <taxon>Pseudomonadota</taxon>
        <taxon>Gammaproteobacteria</taxon>
        <taxon>Candidatus Kentrum</taxon>
    </lineage>
</organism>
<gene>
    <name evidence="3" type="ORF">BECKLFY1418B_GA0070995_102627</name>
</gene>
<dbReference type="AlphaFoldDB" id="A0A450UG86"/>
<dbReference type="InterPro" id="IPR054353">
    <property type="entry name" value="IstA-like_C"/>
</dbReference>
<sequence length="277" mass="30853">MIASRNNRGRSHENGAIEASHSHLERRPREALVIRGSHDFESLAEYQGFIDVIAEGANHRNLAVIEAERATLAPLPADRMSGYGELFVRVSTSATIRVAGVLYSVPSRLIGERLRVHLHESRLSCHVGSRQVLSLPRVHSPEGKGEARCVDYRHLIGSLAEKPMAFRRARLRDDILPNETWRVVWRILDDYLPARQACRLMVGALKLAAEHDCEEMLGRFLLQVTSAGRIPSLAELRRRFGPNDGLAVIPGEEAVGHLMATISSLNTPLRGERSWAT</sequence>
<feature type="domain" description="Transposase for insertion sequence element IS21-like C-terminal" evidence="2">
    <location>
        <begin position="75"/>
        <end position="138"/>
    </location>
</feature>
<proteinExistence type="predicted"/>